<proteinExistence type="predicted"/>
<dbReference type="AlphaFoldDB" id="A0A0S2HYJ4"/>
<dbReference type="InterPro" id="IPR013783">
    <property type="entry name" value="Ig-like_fold"/>
</dbReference>
<dbReference type="CDD" id="cd00146">
    <property type="entry name" value="PKD"/>
    <property type="match status" value="1"/>
</dbReference>
<dbReference type="InterPro" id="IPR008969">
    <property type="entry name" value="CarboxyPept-like_regulatory"/>
</dbReference>
<organism evidence="2 3">
    <name type="scientific">Salinivirga cyanobacteriivorans</name>
    <dbReference type="NCBI Taxonomy" id="1307839"/>
    <lineage>
        <taxon>Bacteria</taxon>
        <taxon>Pseudomonadati</taxon>
        <taxon>Bacteroidota</taxon>
        <taxon>Bacteroidia</taxon>
        <taxon>Bacteroidales</taxon>
        <taxon>Salinivirgaceae</taxon>
        <taxon>Salinivirga</taxon>
    </lineage>
</organism>
<dbReference type="Gene3D" id="2.60.40.10">
    <property type="entry name" value="Immunoglobulins"/>
    <property type="match status" value="1"/>
</dbReference>
<dbReference type="PROSITE" id="PS50093">
    <property type="entry name" value="PKD"/>
    <property type="match status" value="1"/>
</dbReference>
<dbReference type="SMART" id="SM00089">
    <property type="entry name" value="PKD"/>
    <property type="match status" value="1"/>
</dbReference>
<dbReference type="Pfam" id="PF18911">
    <property type="entry name" value="PKD_4"/>
    <property type="match status" value="1"/>
</dbReference>
<sequence length="476" mass="54340">MVFRVVILVFLMLLKLTSIAQVEIRGNVSKMQGDPLQEHPVYLYDENGFLDKTVTNEAGGYFFELNSEKDLLYIKTIGFCGFWDTYTDSVNLEKHTVFEIDFRICHNLAPIACDSKFTVRPQSEYNFSFIPITQANEFSTYEWHFGDGETSTSSEPEHRFEEQGVYNVSLIMQNPLGCIDTAAKEVLVGPESYVRGRIETNDNYLSNAFIWLIGFDSHQNSVINTIVPDAQGKFHFWCESQTKYLLKLVPDFSISNYSPRLLPTYLGNAYYWQDAEVLSIGHEIRDLVLVTLESDFVPHGFNEIHGYIHHDEAITLPITVYLLDESQEPIDFARVKEGKFDFENLPSGTYFVLPESPGKVSYPFRVNFDGDFDPEVTTEFKVGTTQINPLVGLEDLTFNENELTLSPMPVKDVLRIRSKFSLHNIQIYDIKGSLLKEIFLHGQKNANIETSDIDKGTYLVRYIAENELSGGAVFLK</sequence>
<keyword evidence="3" id="KW-1185">Reference proteome</keyword>
<gene>
    <name evidence="2" type="ORF">L21SP5_01449</name>
</gene>
<accession>A0A0S2HYJ4</accession>
<dbReference type="Pfam" id="PF18962">
    <property type="entry name" value="Por_Secre_tail"/>
    <property type="match status" value="1"/>
</dbReference>
<dbReference type="KEGG" id="blq:L21SP5_01449"/>
<dbReference type="SUPFAM" id="SSF49464">
    <property type="entry name" value="Carboxypeptidase regulatory domain-like"/>
    <property type="match status" value="1"/>
</dbReference>
<dbReference type="InterPro" id="IPR000601">
    <property type="entry name" value="PKD_dom"/>
</dbReference>
<dbReference type="STRING" id="1307839.L21SP5_01449"/>
<protein>
    <recommendedName>
        <fullName evidence="1">PKD domain-containing protein</fullName>
    </recommendedName>
</protein>
<dbReference type="InterPro" id="IPR035986">
    <property type="entry name" value="PKD_dom_sf"/>
</dbReference>
<dbReference type="InterPro" id="IPR022409">
    <property type="entry name" value="PKD/Chitinase_dom"/>
</dbReference>
<reference evidence="2 3" key="1">
    <citation type="submission" date="2015-11" db="EMBL/GenBank/DDBJ databases">
        <title>Description and complete genome sequence of a novel strain predominating in hypersaline microbial mats and representing a new family of the Bacteriodetes phylum.</title>
        <authorList>
            <person name="Spring S."/>
            <person name="Bunk B."/>
            <person name="Sproer C."/>
            <person name="Klenk H.-P."/>
        </authorList>
    </citation>
    <scope>NUCLEOTIDE SEQUENCE [LARGE SCALE GENOMIC DNA]</scope>
    <source>
        <strain evidence="2 3">L21-Spi-D4</strain>
    </source>
</reference>
<evidence type="ECO:0000259" key="1">
    <source>
        <dbReference type="PROSITE" id="PS50093"/>
    </source>
</evidence>
<evidence type="ECO:0000313" key="3">
    <source>
        <dbReference type="Proteomes" id="UP000064893"/>
    </source>
</evidence>
<dbReference type="InterPro" id="IPR026444">
    <property type="entry name" value="Secre_tail"/>
</dbReference>
<dbReference type="Proteomes" id="UP000064893">
    <property type="component" value="Chromosome"/>
</dbReference>
<dbReference type="SUPFAM" id="SSF49299">
    <property type="entry name" value="PKD domain"/>
    <property type="match status" value="1"/>
</dbReference>
<evidence type="ECO:0000313" key="2">
    <source>
        <dbReference type="EMBL" id="ALO15099.1"/>
    </source>
</evidence>
<name>A0A0S2HYJ4_9BACT</name>
<feature type="domain" description="PKD" evidence="1">
    <location>
        <begin position="126"/>
        <end position="188"/>
    </location>
</feature>
<dbReference type="EMBL" id="CP013118">
    <property type="protein sequence ID" value="ALO15099.1"/>
    <property type="molecule type" value="Genomic_DNA"/>
</dbReference>